<dbReference type="AlphaFoldDB" id="A0A8S1J706"/>
<name>A0A8S1J706_9CHLO</name>
<dbReference type="EMBL" id="CAJHUC010001645">
    <property type="protein sequence ID" value="CAD7701849.1"/>
    <property type="molecule type" value="Genomic_DNA"/>
</dbReference>
<dbReference type="OrthoDB" id="10680725at2759"/>
<feature type="compositionally biased region" description="Low complexity" evidence="1">
    <location>
        <begin position="1"/>
        <end position="12"/>
    </location>
</feature>
<feature type="compositionally biased region" description="Polar residues" evidence="1">
    <location>
        <begin position="333"/>
        <end position="345"/>
    </location>
</feature>
<sequence length="422" mass="45458">MPLKPSSVSSSSDWKPTAAATAPSGPLELEPSANMVVERVQQTAVGLQQYGPARSWGRNLDEPGTKVAVVKPSTDIFTRFRLLCRHGAAPGVVPAPRRPTCANRRAESRRMDLGDEERYAAAALYTLALHATQVESGLDCLESEEERRGLWGCPCHLDIDAILSGETSRLSQQDVGSFWGWDSCGPSGLCEQVYQQLNIPKLAWMGLLKTPQLTIPTTNPRLSTGNDLQGLVMLVGTYSRLLDPALNFCAGWATLPKHSQVCSQNEYPAARAADSQDPSIVGADHGGDLCESSGSKSIGLSHDLHICTSQGDENGIANKPCPPSTPRVEGSESVATDTNQPQTTQEEADHVRAEDCVSPREYFGPREQYSHEATAKAVMALWDLTLASISMHEPNKGIISLLDTSNDKSGGLTEPRGVTVQR</sequence>
<evidence type="ECO:0000313" key="2">
    <source>
        <dbReference type="EMBL" id="CAD7701849.1"/>
    </source>
</evidence>
<feature type="region of interest" description="Disordered" evidence="1">
    <location>
        <begin position="1"/>
        <end position="27"/>
    </location>
</feature>
<evidence type="ECO:0000313" key="3">
    <source>
        <dbReference type="Proteomes" id="UP000708148"/>
    </source>
</evidence>
<accession>A0A8S1J706</accession>
<dbReference type="Proteomes" id="UP000708148">
    <property type="component" value="Unassembled WGS sequence"/>
</dbReference>
<gene>
    <name evidence="2" type="ORF">OSTQU699_LOCUS7206</name>
</gene>
<keyword evidence="3" id="KW-1185">Reference proteome</keyword>
<comment type="caution">
    <text evidence="2">The sequence shown here is derived from an EMBL/GenBank/DDBJ whole genome shotgun (WGS) entry which is preliminary data.</text>
</comment>
<feature type="region of interest" description="Disordered" evidence="1">
    <location>
        <begin position="314"/>
        <end position="351"/>
    </location>
</feature>
<evidence type="ECO:0000256" key="1">
    <source>
        <dbReference type="SAM" id="MobiDB-lite"/>
    </source>
</evidence>
<reference evidence="2" key="1">
    <citation type="submission" date="2020-12" db="EMBL/GenBank/DDBJ databases">
        <authorList>
            <person name="Iha C."/>
        </authorList>
    </citation>
    <scope>NUCLEOTIDE SEQUENCE</scope>
</reference>
<organism evidence="2 3">
    <name type="scientific">Ostreobium quekettii</name>
    <dbReference type="NCBI Taxonomy" id="121088"/>
    <lineage>
        <taxon>Eukaryota</taxon>
        <taxon>Viridiplantae</taxon>
        <taxon>Chlorophyta</taxon>
        <taxon>core chlorophytes</taxon>
        <taxon>Ulvophyceae</taxon>
        <taxon>TCBD clade</taxon>
        <taxon>Bryopsidales</taxon>
        <taxon>Ostreobineae</taxon>
        <taxon>Ostreobiaceae</taxon>
        <taxon>Ostreobium</taxon>
    </lineage>
</organism>
<proteinExistence type="predicted"/>
<protein>
    <submittedName>
        <fullName evidence="2">Uncharacterized protein</fullName>
    </submittedName>
</protein>